<dbReference type="Proteomes" id="UP001372834">
    <property type="component" value="Unassembled WGS sequence"/>
</dbReference>
<protein>
    <submittedName>
        <fullName evidence="2">Uncharacterized protein</fullName>
    </submittedName>
</protein>
<dbReference type="EMBL" id="JAWJWE010000038">
    <property type="protein sequence ID" value="KAK6623280.1"/>
    <property type="molecule type" value="Genomic_DNA"/>
</dbReference>
<feature type="region of interest" description="Disordered" evidence="1">
    <location>
        <begin position="34"/>
        <end position="69"/>
    </location>
</feature>
<evidence type="ECO:0000313" key="3">
    <source>
        <dbReference type="Proteomes" id="UP001372834"/>
    </source>
</evidence>
<reference evidence="2 3" key="1">
    <citation type="submission" date="2023-10" db="EMBL/GenBank/DDBJ databases">
        <title>Genomes of two closely related lineages of the louse Polyplax serrata with different host specificities.</title>
        <authorList>
            <person name="Martinu J."/>
            <person name="Tarabai H."/>
            <person name="Stefka J."/>
            <person name="Hypsa V."/>
        </authorList>
    </citation>
    <scope>NUCLEOTIDE SEQUENCE [LARGE SCALE GENOMIC DNA]</scope>
    <source>
        <strain evidence="2">HR10_N</strain>
    </source>
</reference>
<feature type="compositionally biased region" description="Basic and acidic residues" evidence="1">
    <location>
        <begin position="60"/>
        <end position="69"/>
    </location>
</feature>
<name>A0AAN8NUV1_POLSC</name>
<dbReference type="AlphaFoldDB" id="A0AAN8NUV1"/>
<gene>
    <name evidence="2" type="ORF">RUM43_009132</name>
</gene>
<comment type="caution">
    <text evidence="2">The sequence shown here is derived from an EMBL/GenBank/DDBJ whole genome shotgun (WGS) entry which is preliminary data.</text>
</comment>
<evidence type="ECO:0000256" key="1">
    <source>
        <dbReference type="SAM" id="MobiDB-lite"/>
    </source>
</evidence>
<sequence length="69" mass="7413">VRAVSKLGLRIEQRWTSLEGGGEDIVFQLTMIKPPTRDASEPQNAERTTTAAGAGQPPGERADRRGSHG</sequence>
<feature type="non-terminal residue" evidence="2">
    <location>
        <position position="1"/>
    </location>
</feature>
<evidence type="ECO:0000313" key="2">
    <source>
        <dbReference type="EMBL" id="KAK6623280.1"/>
    </source>
</evidence>
<accession>A0AAN8NUV1</accession>
<proteinExistence type="predicted"/>
<feature type="compositionally biased region" description="Polar residues" evidence="1">
    <location>
        <begin position="41"/>
        <end position="51"/>
    </location>
</feature>
<organism evidence="2 3">
    <name type="scientific">Polyplax serrata</name>
    <name type="common">Common mouse louse</name>
    <dbReference type="NCBI Taxonomy" id="468196"/>
    <lineage>
        <taxon>Eukaryota</taxon>
        <taxon>Metazoa</taxon>
        <taxon>Ecdysozoa</taxon>
        <taxon>Arthropoda</taxon>
        <taxon>Hexapoda</taxon>
        <taxon>Insecta</taxon>
        <taxon>Pterygota</taxon>
        <taxon>Neoptera</taxon>
        <taxon>Paraneoptera</taxon>
        <taxon>Psocodea</taxon>
        <taxon>Troctomorpha</taxon>
        <taxon>Phthiraptera</taxon>
        <taxon>Anoplura</taxon>
        <taxon>Polyplacidae</taxon>
        <taxon>Polyplax</taxon>
    </lineage>
</organism>
<feature type="non-terminal residue" evidence="2">
    <location>
        <position position="69"/>
    </location>
</feature>